<accession>A0A8T0FQP9</accession>
<dbReference type="GO" id="GO:0071897">
    <property type="term" value="P:DNA biosynthetic process"/>
    <property type="evidence" value="ECO:0007669"/>
    <property type="project" value="UniProtKB-ARBA"/>
</dbReference>
<organism evidence="1 2">
    <name type="scientific">Argiope bruennichi</name>
    <name type="common">Wasp spider</name>
    <name type="synonym">Aranea bruennichi</name>
    <dbReference type="NCBI Taxonomy" id="94029"/>
    <lineage>
        <taxon>Eukaryota</taxon>
        <taxon>Metazoa</taxon>
        <taxon>Ecdysozoa</taxon>
        <taxon>Arthropoda</taxon>
        <taxon>Chelicerata</taxon>
        <taxon>Arachnida</taxon>
        <taxon>Araneae</taxon>
        <taxon>Araneomorphae</taxon>
        <taxon>Entelegynae</taxon>
        <taxon>Araneoidea</taxon>
        <taxon>Araneidae</taxon>
        <taxon>Argiope</taxon>
    </lineage>
</organism>
<sequence length="334" mass="38391">MVEEQCERLAGTTAEIVTVEENYTSLKNALKECFDNKRLCVQSHFNDILALEIHTSDSVKGLRAFVDSCLKHVRALKVMGLKQNSFSESLLINILMKKLDRESRRQFQLSLVSSDLPTWREFVEFLEKRCLVLENIQGESKQIARHRLDCLIKKLNKNPQLKKLYSKFIEEYEALGHMEKVVEDELPETNYFLPYGEESTSTRLRVVLNASSNGVSLNDLLFKVVPHQRNYLRILWFDENSHQEVTFRLKTVTYGTSCAPHLAIRTIKQLALDEALDFPLASEMVLRDLYMDDVITGASDIPTAQILQHLINVFATAGMSLHNFIHGLQTHMNF</sequence>
<dbReference type="AlphaFoldDB" id="A0A8T0FQP9"/>
<dbReference type="Proteomes" id="UP000807504">
    <property type="component" value="Unassembled WGS sequence"/>
</dbReference>
<dbReference type="PANTHER" id="PTHR47331">
    <property type="entry name" value="PHD-TYPE DOMAIN-CONTAINING PROTEIN"/>
    <property type="match status" value="1"/>
</dbReference>
<dbReference type="Pfam" id="PF03564">
    <property type="entry name" value="DUF1759"/>
    <property type="match status" value="1"/>
</dbReference>
<dbReference type="SUPFAM" id="SSF56672">
    <property type="entry name" value="DNA/RNA polymerases"/>
    <property type="match status" value="1"/>
</dbReference>
<comment type="caution">
    <text evidence="1">The sequence shown here is derived from an EMBL/GenBank/DDBJ whole genome shotgun (WGS) entry which is preliminary data.</text>
</comment>
<dbReference type="InterPro" id="IPR043502">
    <property type="entry name" value="DNA/RNA_pol_sf"/>
</dbReference>
<proteinExistence type="predicted"/>
<dbReference type="PANTHER" id="PTHR47331:SF5">
    <property type="entry name" value="RIBONUCLEASE H"/>
    <property type="match status" value="1"/>
</dbReference>
<dbReference type="EMBL" id="JABXBU010000003">
    <property type="protein sequence ID" value="KAF8793504.1"/>
    <property type="molecule type" value="Genomic_DNA"/>
</dbReference>
<evidence type="ECO:0008006" key="3">
    <source>
        <dbReference type="Google" id="ProtNLM"/>
    </source>
</evidence>
<protein>
    <recommendedName>
        <fullName evidence="3">Reverse transcriptase domain-containing protein</fullName>
    </recommendedName>
</protein>
<name>A0A8T0FQP9_ARGBR</name>
<evidence type="ECO:0000313" key="1">
    <source>
        <dbReference type="EMBL" id="KAF8793504.1"/>
    </source>
</evidence>
<dbReference type="InterPro" id="IPR005312">
    <property type="entry name" value="DUF1759"/>
</dbReference>
<keyword evidence="2" id="KW-1185">Reference proteome</keyword>
<gene>
    <name evidence="1" type="ORF">HNY73_004976</name>
</gene>
<reference evidence="1" key="2">
    <citation type="submission" date="2020-06" db="EMBL/GenBank/DDBJ databases">
        <authorList>
            <person name="Sheffer M."/>
        </authorList>
    </citation>
    <scope>NUCLEOTIDE SEQUENCE</scope>
</reference>
<reference evidence="1" key="1">
    <citation type="journal article" date="2020" name="bioRxiv">
        <title>Chromosome-level reference genome of the European wasp spider Argiope bruennichi: a resource for studies on range expansion and evolutionary adaptation.</title>
        <authorList>
            <person name="Sheffer M.M."/>
            <person name="Hoppe A."/>
            <person name="Krehenwinkel H."/>
            <person name="Uhl G."/>
            <person name="Kuss A.W."/>
            <person name="Jensen L."/>
            <person name="Jensen C."/>
            <person name="Gillespie R.G."/>
            <person name="Hoff K.J."/>
            <person name="Prost S."/>
        </authorList>
    </citation>
    <scope>NUCLEOTIDE SEQUENCE</scope>
</reference>
<evidence type="ECO:0000313" key="2">
    <source>
        <dbReference type="Proteomes" id="UP000807504"/>
    </source>
</evidence>